<feature type="non-terminal residue" evidence="1">
    <location>
        <position position="46"/>
    </location>
</feature>
<name>A0A3M2KPV1_9ACTN</name>
<evidence type="ECO:0000313" key="1">
    <source>
        <dbReference type="EMBL" id="RMI26223.1"/>
    </source>
</evidence>
<dbReference type="AlphaFoldDB" id="A0A3M2KPV1"/>
<protein>
    <submittedName>
        <fullName evidence="1">Asp23/Gls24 family envelope stress response protein</fullName>
    </submittedName>
</protein>
<reference evidence="1 2" key="1">
    <citation type="submission" date="2018-10" db="EMBL/GenBank/DDBJ databases">
        <title>Isolation, diversity and antifungal activity of actinobacteria from wheat.</title>
        <authorList>
            <person name="Han C."/>
        </authorList>
    </citation>
    <scope>NUCLEOTIDE SEQUENCE [LARGE SCALE GENOMIC DNA]</scope>
    <source>
        <strain evidence="1 2">NEAU-YY642</strain>
    </source>
</reference>
<dbReference type="EMBL" id="RFFJ01000393">
    <property type="protein sequence ID" value="RMI26223.1"/>
    <property type="molecule type" value="Genomic_DNA"/>
</dbReference>
<keyword evidence="2" id="KW-1185">Reference proteome</keyword>
<gene>
    <name evidence="1" type="ORF">EBN88_29910</name>
</gene>
<sequence length="46" mass="4993">MTVEQRVPAAQRGTTRISDRVVAKLARQAAREALRAPRADPPAPRG</sequence>
<organism evidence="1 2">
    <name type="scientific">Streptomyces triticirhizae</name>
    <dbReference type="NCBI Taxonomy" id="2483353"/>
    <lineage>
        <taxon>Bacteria</taxon>
        <taxon>Bacillati</taxon>
        <taxon>Actinomycetota</taxon>
        <taxon>Actinomycetes</taxon>
        <taxon>Kitasatosporales</taxon>
        <taxon>Streptomycetaceae</taxon>
        <taxon>Streptomyces</taxon>
    </lineage>
</organism>
<dbReference type="Proteomes" id="UP000278673">
    <property type="component" value="Unassembled WGS sequence"/>
</dbReference>
<proteinExistence type="predicted"/>
<evidence type="ECO:0000313" key="2">
    <source>
        <dbReference type="Proteomes" id="UP000278673"/>
    </source>
</evidence>
<accession>A0A3M2KPV1</accession>
<comment type="caution">
    <text evidence="1">The sequence shown here is derived from an EMBL/GenBank/DDBJ whole genome shotgun (WGS) entry which is preliminary data.</text>
</comment>